<dbReference type="Proteomes" id="UP000240971">
    <property type="component" value="Unassembled WGS sequence"/>
</dbReference>
<evidence type="ECO:0000313" key="5">
    <source>
        <dbReference type="EMBL" id="PSL42892.1"/>
    </source>
</evidence>
<dbReference type="OrthoDB" id="665981at2"/>
<accession>A0A2P8H9I8</accession>
<comment type="caution">
    <text evidence="5">The sequence shown here is derived from an EMBL/GenBank/DDBJ whole genome shotgun (WGS) entry which is preliminary data.</text>
</comment>
<dbReference type="PANTHER" id="PTHR43133">
    <property type="entry name" value="RNA POLYMERASE ECF-TYPE SIGMA FACTO"/>
    <property type="match status" value="1"/>
</dbReference>
<protein>
    <submittedName>
        <fullName evidence="5">RNA polymerase sigma factor (Sigma-70 family)</fullName>
    </submittedName>
</protein>
<sequence length="91" mass="11028">MEDSELLHLLKEGNVLAFDTIYTRYWPELFKHAFYILRNQEEAMDVIQEVFTWLWQHRSEVQIISLKHYLKAATRFKIANYIRAGKNRQLV</sequence>
<proteinExistence type="predicted"/>
<name>A0A2P8H9I8_CHINA</name>
<keyword evidence="1" id="KW-0805">Transcription regulation</keyword>
<evidence type="ECO:0000256" key="2">
    <source>
        <dbReference type="ARBA" id="ARBA00023082"/>
    </source>
</evidence>
<dbReference type="AlphaFoldDB" id="A0A2P8H9I8"/>
<dbReference type="Pfam" id="PF04542">
    <property type="entry name" value="Sigma70_r2"/>
    <property type="match status" value="1"/>
</dbReference>
<evidence type="ECO:0000259" key="4">
    <source>
        <dbReference type="Pfam" id="PF04542"/>
    </source>
</evidence>
<dbReference type="InterPro" id="IPR039425">
    <property type="entry name" value="RNA_pol_sigma-70-like"/>
</dbReference>
<dbReference type="GO" id="GO:0006352">
    <property type="term" value="P:DNA-templated transcription initiation"/>
    <property type="evidence" value="ECO:0007669"/>
    <property type="project" value="InterPro"/>
</dbReference>
<keyword evidence="2" id="KW-0731">Sigma factor</keyword>
<dbReference type="GO" id="GO:0016987">
    <property type="term" value="F:sigma factor activity"/>
    <property type="evidence" value="ECO:0007669"/>
    <property type="project" value="UniProtKB-KW"/>
</dbReference>
<dbReference type="Gene3D" id="1.10.1740.10">
    <property type="match status" value="1"/>
</dbReference>
<reference evidence="5 6" key="1">
    <citation type="submission" date="2018-03" db="EMBL/GenBank/DDBJ databases">
        <title>Genomic Encyclopedia of Archaeal and Bacterial Type Strains, Phase II (KMG-II): from individual species to whole genera.</title>
        <authorList>
            <person name="Goeker M."/>
        </authorList>
    </citation>
    <scope>NUCLEOTIDE SEQUENCE [LARGE SCALE GENOMIC DNA]</scope>
    <source>
        <strain evidence="5 6">DSM 24859</strain>
    </source>
</reference>
<evidence type="ECO:0000256" key="3">
    <source>
        <dbReference type="ARBA" id="ARBA00023163"/>
    </source>
</evidence>
<dbReference type="SUPFAM" id="SSF88946">
    <property type="entry name" value="Sigma2 domain of RNA polymerase sigma factors"/>
    <property type="match status" value="1"/>
</dbReference>
<dbReference type="RefSeq" id="WP_106531342.1">
    <property type="nucleotide sequence ID" value="NZ_PYAW01000010.1"/>
</dbReference>
<keyword evidence="6" id="KW-1185">Reference proteome</keyword>
<evidence type="ECO:0000313" key="6">
    <source>
        <dbReference type="Proteomes" id="UP000240971"/>
    </source>
</evidence>
<dbReference type="PANTHER" id="PTHR43133:SF46">
    <property type="entry name" value="RNA POLYMERASE SIGMA-70 FACTOR ECF SUBFAMILY"/>
    <property type="match status" value="1"/>
</dbReference>
<dbReference type="InterPro" id="IPR007627">
    <property type="entry name" value="RNA_pol_sigma70_r2"/>
</dbReference>
<organism evidence="5 6">
    <name type="scientific">Chitinophaga niastensis</name>
    <dbReference type="NCBI Taxonomy" id="536980"/>
    <lineage>
        <taxon>Bacteria</taxon>
        <taxon>Pseudomonadati</taxon>
        <taxon>Bacteroidota</taxon>
        <taxon>Chitinophagia</taxon>
        <taxon>Chitinophagales</taxon>
        <taxon>Chitinophagaceae</taxon>
        <taxon>Chitinophaga</taxon>
    </lineage>
</organism>
<keyword evidence="3" id="KW-0804">Transcription</keyword>
<dbReference type="InterPro" id="IPR013325">
    <property type="entry name" value="RNA_pol_sigma_r2"/>
</dbReference>
<evidence type="ECO:0000256" key="1">
    <source>
        <dbReference type="ARBA" id="ARBA00023015"/>
    </source>
</evidence>
<dbReference type="EMBL" id="PYAW01000010">
    <property type="protein sequence ID" value="PSL42892.1"/>
    <property type="molecule type" value="Genomic_DNA"/>
</dbReference>
<feature type="domain" description="RNA polymerase sigma-70 region 2" evidence="4">
    <location>
        <begin position="21"/>
        <end position="86"/>
    </location>
</feature>
<gene>
    <name evidence="5" type="ORF">CLV51_110109</name>
</gene>